<dbReference type="GO" id="GO:0046872">
    <property type="term" value="F:metal ion binding"/>
    <property type="evidence" value="ECO:0007669"/>
    <property type="project" value="UniProtKB-KW"/>
</dbReference>
<comment type="caution">
    <text evidence="5">The sequence shown here is derived from an EMBL/GenBank/DDBJ whole genome shotgun (WGS) entry which is preliminary data.</text>
</comment>
<sequence>MLDRERHEGLVKEIRKVGSRIKLFRDGDVAAAIATCFDKTGVDVLMGIGGAPEGVIAAAALKCMGGEFQGRLYPMNEEERQRCKTMGICDVDKVLHLDDLVKGDDVFFAATGISDGELLKGVLYLENNIAVTDSVVMRLKTGTIRFVEATHNLSKKPQYIKYA</sequence>
<gene>
    <name evidence="5" type="primary">glpX_11</name>
    <name evidence="5" type="ORF">SDC9_150980</name>
</gene>
<evidence type="ECO:0000256" key="1">
    <source>
        <dbReference type="ARBA" id="ARBA00022723"/>
    </source>
</evidence>
<reference evidence="5" key="1">
    <citation type="submission" date="2019-08" db="EMBL/GenBank/DDBJ databases">
        <authorList>
            <person name="Kucharzyk K."/>
            <person name="Murdoch R.W."/>
            <person name="Higgins S."/>
            <person name="Loffler F."/>
        </authorList>
    </citation>
    <scope>NUCLEOTIDE SEQUENCE</scope>
</reference>
<evidence type="ECO:0000256" key="2">
    <source>
        <dbReference type="ARBA" id="ARBA00022801"/>
    </source>
</evidence>
<dbReference type="GO" id="GO:0006094">
    <property type="term" value="P:gluconeogenesis"/>
    <property type="evidence" value="ECO:0007669"/>
    <property type="project" value="InterPro"/>
</dbReference>
<evidence type="ECO:0000313" key="5">
    <source>
        <dbReference type="EMBL" id="MPN03748.1"/>
    </source>
</evidence>
<dbReference type="Gene3D" id="3.40.190.90">
    <property type="match status" value="1"/>
</dbReference>
<dbReference type="GO" id="GO:0005829">
    <property type="term" value="C:cytosol"/>
    <property type="evidence" value="ECO:0007669"/>
    <property type="project" value="TreeGrafter"/>
</dbReference>
<dbReference type="InterPro" id="IPR004464">
    <property type="entry name" value="FBPase_class-2/SBPase"/>
</dbReference>
<dbReference type="GO" id="GO:0030388">
    <property type="term" value="P:fructose 1,6-bisphosphate metabolic process"/>
    <property type="evidence" value="ECO:0007669"/>
    <property type="project" value="TreeGrafter"/>
</dbReference>
<evidence type="ECO:0000256" key="4">
    <source>
        <dbReference type="ARBA" id="ARBA00023277"/>
    </source>
</evidence>
<dbReference type="SUPFAM" id="SSF56655">
    <property type="entry name" value="Carbohydrate phosphatase"/>
    <property type="match status" value="1"/>
</dbReference>
<keyword evidence="4" id="KW-0119">Carbohydrate metabolism</keyword>
<keyword evidence="3" id="KW-0464">Manganese</keyword>
<dbReference type="PANTHER" id="PTHR30447:SF0">
    <property type="entry name" value="FRUCTOSE-1,6-BISPHOSPHATASE 1 CLASS 2-RELATED"/>
    <property type="match status" value="1"/>
</dbReference>
<accession>A0A645EP07</accession>
<dbReference type="GO" id="GO:0006071">
    <property type="term" value="P:glycerol metabolic process"/>
    <property type="evidence" value="ECO:0007669"/>
    <property type="project" value="InterPro"/>
</dbReference>
<organism evidence="5">
    <name type="scientific">bioreactor metagenome</name>
    <dbReference type="NCBI Taxonomy" id="1076179"/>
    <lineage>
        <taxon>unclassified sequences</taxon>
        <taxon>metagenomes</taxon>
        <taxon>ecological metagenomes</taxon>
    </lineage>
</organism>
<name>A0A645EP07_9ZZZZ</name>
<dbReference type="EC" id="3.1.3.11" evidence="5"/>
<evidence type="ECO:0000256" key="3">
    <source>
        <dbReference type="ARBA" id="ARBA00023211"/>
    </source>
</evidence>
<dbReference type="AlphaFoldDB" id="A0A645EP07"/>
<proteinExistence type="predicted"/>
<keyword evidence="1" id="KW-0479">Metal-binding</keyword>
<dbReference type="EMBL" id="VSSQ01049674">
    <property type="protein sequence ID" value="MPN03748.1"/>
    <property type="molecule type" value="Genomic_DNA"/>
</dbReference>
<dbReference type="Pfam" id="PF03320">
    <property type="entry name" value="FBPase_glpX"/>
    <property type="match status" value="1"/>
</dbReference>
<dbReference type="PANTHER" id="PTHR30447">
    <property type="entry name" value="FRUCTOSE-1,6-BISPHOSPHATASE CLASS 2"/>
    <property type="match status" value="1"/>
</dbReference>
<dbReference type="GO" id="GO:0042132">
    <property type="term" value="F:fructose 1,6-bisphosphate 1-phosphatase activity"/>
    <property type="evidence" value="ECO:0007669"/>
    <property type="project" value="UniProtKB-EC"/>
</dbReference>
<protein>
    <submittedName>
        <fullName evidence="5">Fructose-1,6-bisphosphatase class 2</fullName>
        <ecNumber evidence="5">3.1.3.11</ecNumber>
    </submittedName>
</protein>
<dbReference type="Gene3D" id="3.30.540.10">
    <property type="entry name" value="Fructose-1,6-Bisphosphatase, subunit A, domain 1"/>
    <property type="match status" value="1"/>
</dbReference>
<keyword evidence="2 5" id="KW-0378">Hydrolase</keyword>